<evidence type="ECO:0008006" key="3">
    <source>
        <dbReference type="Google" id="ProtNLM"/>
    </source>
</evidence>
<gene>
    <name evidence="1" type="ORF">ERJ77_18560</name>
</gene>
<dbReference type="EMBL" id="SCLC01000146">
    <property type="protein sequence ID" value="MBF4436460.1"/>
    <property type="molecule type" value="Genomic_DNA"/>
</dbReference>
<organism evidence="1 2">
    <name type="scientific">Vibrio anguillarum</name>
    <name type="common">Listonella anguillarum</name>
    <dbReference type="NCBI Taxonomy" id="55601"/>
    <lineage>
        <taxon>Bacteria</taxon>
        <taxon>Pseudomonadati</taxon>
        <taxon>Pseudomonadota</taxon>
        <taxon>Gammaproteobacteria</taxon>
        <taxon>Vibrionales</taxon>
        <taxon>Vibrionaceae</taxon>
        <taxon>Vibrio</taxon>
    </lineage>
</organism>
<comment type="caution">
    <text evidence="1">The sequence shown here is derived from an EMBL/GenBank/DDBJ whole genome shotgun (WGS) entry which is preliminary data.</text>
</comment>
<dbReference type="AlphaFoldDB" id="A0AAW4BE97"/>
<sequence length="31" mass="3682">MIPNAWHLWCHRWVLCLRWYGLGSVVALLTS</sequence>
<evidence type="ECO:0000313" key="2">
    <source>
        <dbReference type="Proteomes" id="UP000786185"/>
    </source>
</evidence>
<dbReference type="Proteomes" id="UP000786185">
    <property type="component" value="Unassembled WGS sequence"/>
</dbReference>
<name>A0AAW4BE97_VIBAN</name>
<protein>
    <recommendedName>
        <fullName evidence="3">DUF3265 domain-containing protein</fullName>
    </recommendedName>
</protein>
<accession>A0AAW4BE97</accession>
<reference evidence="1" key="1">
    <citation type="journal article" date="2021" name="PeerJ">
        <title>Analysis of 44 Vibrio anguillarum genomes reveals high genetic diversity.</title>
        <authorList>
            <person name="Hansen M.J."/>
            <person name="Dalsgaard I."/>
        </authorList>
    </citation>
    <scope>NUCLEOTIDE SEQUENCE</scope>
    <source>
        <strain evidence="1">850617-1/1</strain>
    </source>
</reference>
<proteinExistence type="predicted"/>
<evidence type="ECO:0000313" key="1">
    <source>
        <dbReference type="EMBL" id="MBF4436460.1"/>
    </source>
</evidence>